<gene>
    <name evidence="11" type="ORF">MPIGPLOG_00017</name>
</gene>
<dbReference type="NCBIfam" id="TIGR01527">
    <property type="entry name" value="arch_NMN_Atrans"/>
    <property type="match status" value="1"/>
</dbReference>
<dbReference type="GO" id="GO:0009435">
    <property type="term" value="P:NAD+ biosynthetic process"/>
    <property type="evidence" value="ECO:0007669"/>
    <property type="project" value="UniProtKB-UniRule"/>
</dbReference>
<dbReference type="GO" id="GO:0005524">
    <property type="term" value="F:ATP binding"/>
    <property type="evidence" value="ECO:0007669"/>
    <property type="project" value="UniProtKB-KW"/>
</dbReference>
<evidence type="ECO:0000313" key="11">
    <source>
        <dbReference type="EMBL" id="QNO47649.1"/>
    </source>
</evidence>
<keyword evidence="8" id="KW-0963">Cytoplasm</keyword>
<evidence type="ECO:0000256" key="9">
    <source>
        <dbReference type="NCBIfam" id="TIGR01527"/>
    </source>
</evidence>
<dbReference type="PANTHER" id="PTHR21342:SF0">
    <property type="entry name" value="BIFUNCTIONAL NMN ADENYLYLTRANSFERASE_NUDIX HYDROLASE"/>
    <property type="match status" value="1"/>
</dbReference>
<organism evidence="11">
    <name type="scientific">Candidatus Methanogaster sp. ANME-2c ERB4</name>
    <dbReference type="NCBI Taxonomy" id="2759911"/>
    <lineage>
        <taxon>Archaea</taxon>
        <taxon>Methanobacteriati</taxon>
        <taxon>Methanobacteriota</taxon>
        <taxon>Stenosarchaea group</taxon>
        <taxon>Methanomicrobia</taxon>
        <taxon>Methanosarcinales</taxon>
        <taxon>ANME-2 cluster</taxon>
        <taxon>Candidatus Methanogasteraceae</taxon>
        <taxon>Candidatus Methanogaster</taxon>
    </lineage>
</organism>
<evidence type="ECO:0000256" key="5">
    <source>
        <dbReference type="ARBA" id="ARBA00022741"/>
    </source>
</evidence>
<evidence type="ECO:0000256" key="1">
    <source>
        <dbReference type="ARBA" id="ARBA00010124"/>
    </source>
</evidence>
<evidence type="ECO:0000256" key="8">
    <source>
        <dbReference type="HAMAP-Rule" id="MF_00243"/>
    </source>
</evidence>
<dbReference type="HAMAP" id="MF_00243">
    <property type="entry name" value="NMN_adenylyltr"/>
    <property type="match status" value="1"/>
</dbReference>
<evidence type="ECO:0000256" key="7">
    <source>
        <dbReference type="ARBA" id="ARBA00023027"/>
    </source>
</evidence>
<comment type="catalytic activity">
    <reaction evidence="8">
        <text>beta-nicotinamide D-ribonucleotide + ATP + H(+) = diphosphate + NAD(+)</text>
        <dbReference type="Rhea" id="RHEA:21360"/>
        <dbReference type="ChEBI" id="CHEBI:14649"/>
        <dbReference type="ChEBI" id="CHEBI:15378"/>
        <dbReference type="ChEBI" id="CHEBI:30616"/>
        <dbReference type="ChEBI" id="CHEBI:33019"/>
        <dbReference type="ChEBI" id="CHEBI:57540"/>
        <dbReference type="EC" id="2.7.7.1"/>
    </reaction>
</comment>
<accession>A0A7G9YI15</accession>
<dbReference type="NCBIfam" id="TIGR00125">
    <property type="entry name" value="cyt_tran_rel"/>
    <property type="match status" value="1"/>
</dbReference>
<keyword evidence="7 8" id="KW-0520">NAD</keyword>
<dbReference type="SUPFAM" id="SSF52374">
    <property type="entry name" value="Nucleotidylyl transferase"/>
    <property type="match status" value="1"/>
</dbReference>
<sequence length="178" mass="20305">MRQRKAGRINRAFYIGRFQPYHIGHHTVLGSIAGEVDEIIVGIGSAQRSHEPENPFTAGERVVMVSRSLKDLDIDYYVIPIEDIQRNAVWISHVRSMTPYFDLAYTNNPLVFRLFEEAGVSVKRSPMHQRDVYSGTIIRKKMLTGEDWEHLVPDAVAETIDEIGGVERIREIARDDIG</sequence>
<dbReference type="PANTHER" id="PTHR21342">
    <property type="entry name" value="PHOSPHOPANTETHEINE ADENYLYLTRANSFERASE"/>
    <property type="match status" value="1"/>
</dbReference>
<dbReference type="CDD" id="cd02166">
    <property type="entry name" value="NMNAT_Archaea"/>
    <property type="match status" value="1"/>
</dbReference>
<name>A0A7G9YI15_9EURY</name>
<dbReference type="InterPro" id="IPR004821">
    <property type="entry name" value="Cyt_trans-like"/>
</dbReference>
<dbReference type="EMBL" id="MT631269">
    <property type="protein sequence ID" value="QNO47649.1"/>
    <property type="molecule type" value="Genomic_DNA"/>
</dbReference>
<keyword evidence="2 8" id="KW-0662">Pyridine nucleotide biosynthesis</keyword>
<evidence type="ECO:0000256" key="4">
    <source>
        <dbReference type="ARBA" id="ARBA00022695"/>
    </source>
</evidence>
<dbReference type="InterPro" id="IPR006418">
    <property type="entry name" value="NMN_Atrans_arc"/>
</dbReference>
<reference evidence="11" key="1">
    <citation type="submission" date="2020-06" db="EMBL/GenBank/DDBJ databases">
        <title>Unique genomic features of the anaerobic methanotrophic archaea.</title>
        <authorList>
            <person name="Chadwick G.L."/>
            <person name="Skennerton C.T."/>
            <person name="Laso-Perez R."/>
            <person name="Leu A.O."/>
            <person name="Speth D.R."/>
            <person name="Yu H."/>
            <person name="Morgan-Lang C."/>
            <person name="Hatzenpichler R."/>
            <person name="Goudeau D."/>
            <person name="Malmstrom R."/>
            <person name="Brazelton W.J."/>
            <person name="Woyke T."/>
            <person name="Hallam S.J."/>
            <person name="Tyson G.W."/>
            <person name="Wegener G."/>
            <person name="Boetius A."/>
            <person name="Orphan V."/>
        </authorList>
    </citation>
    <scope>NUCLEOTIDE SEQUENCE</scope>
</reference>
<evidence type="ECO:0000256" key="2">
    <source>
        <dbReference type="ARBA" id="ARBA00022642"/>
    </source>
</evidence>
<evidence type="ECO:0000256" key="3">
    <source>
        <dbReference type="ARBA" id="ARBA00022679"/>
    </source>
</evidence>
<proteinExistence type="inferred from homology"/>
<protein>
    <recommendedName>
        <fullName evidence="8 9">Nicotinamide-nucleotide adenylyltransferase</fullName>
        <ecNumber evidence="8 9">2.7.7.1</ecNumber>
    </recommendedName>
    <alternativeName>
        <fullName evidence="8">NAD(+) diphosphorylase</fullName>
    </alternativeName>
    <alternativeName>
        <fullName evidence="8">NAD(+) pyrophosphorylase</fullName>
    </alternativeName>
    <alternativeName>
        <fullName evidence="8">NMN adenylyltransferase</fullName>
    </alternativeName>
</protein>
<dbReference type="InterPro" id="IPR014729">
    <property type="entry name" value="Rossmann-like_a/b/a_fold"/>
</dbReference>
<dbReference type="GO" id="GO:0000309">
    <property type="term" value="F:nicotinamide-nucleotide adenylyltransferase activity"/>
    <property type="evidence" value="ECO:0007669"/>
    <property type="project" value="UniProtKB-UniRule"/>
</dbReference>
<dbReference type="Gene3D" id="3.40.50.620">
    <property type="entry name" value="HUPs"/>
    <property type="match status" value="1"/>
</dbReference>
<dbReference type="EC" id="2.7.7.1" evidence="8 9"/>
<comment type="pathway">
    <text evidence="8">Cofactor biosynthesis; NAD(+) biosynthesis; NAD(+) from nicotinamide D-ribonucleotide: step 1/1.</text>
</comment>
<dbReference type="Pfam" id="PF01467">
    <property type="entry name" value="CTP_transf_like"/>
    <property type="match status" value="1"/>
</dbReference>
<keyword evidence="3 8" id="KW-0808">Transferase</keyword>
<keyword evidence="5 8" id="KW-0547">Nucleotide-binding</keyword>
<keyword evidence="6 8" id="KW-0067">ATP-binding</keyword>
<feature type="domain" description="Cytidyltransferase-like" evidence="10">
    <location>
        <begin position="13"/>
        <end position="140"/>
    </location>
</feature>
<dbReference type="AlphaFoldDB" id="A0A7G9YI15"/>
<dbReference type="GO" id="GO:0005737">
    <property type="term" value="C:cytoplasm"/>
    <property type="evidence" value="ECO:0007669"/>
    <property type="project" value="UniProtKB-SubCell"/>
</dbReference>
<evidence type="ECO:0000256" key="6">
    <source>
        <dbReference type="ARBA" id="ARBA00022840"/>
    </source>
</evidence>
<comment type="similarity">
    <text evidence="1 8">Belongs to the archaeal NMN adenylyltransferase family.</text>
</comment>
<evidence type="ECO:0000259" key="10">
    <source>
        <dbReference type="Pfam" id="PF01467"/>
    </source>
</evidence>
<dbReference type="NCBIfam" id="NF002243">
    <property type="entry name" value="PRK01153.1"/>
    <property type="match status" value="1"/>
</dbReference>
<comment type="subcellular location">
    <subcellularLocation>
        <location evidence="8">Cytoplasm</location>
    </subcellularLocation>
</comment>
<keyword evidence="4 8" id="KW-0548">Nucleotidyltransferase</keyword>
<dbReference type="UniPathway" id="UPA00253">
    <property type="reaction ID" value="UER00600"/>
</dbReference>